<name>A0A2H4P7E3_9CAUD</name>
<dbReference type="InterPro" id="IPR029024">
    <property type="entry name" value="TerB-like"/>
</dbReference>
<evidence type="ECO:0000313" key="3">
    <source>
        <dbReference type="Proteomes" id="UP000241592"/>
    </source>
</evidence>
<dbReference type="CDD" id="cd07176">
    <property type="entry name" value="terB"/>
    <property type="match status" value="1"/>
</dbReference>
<evidence type="ECO:0000259" key="1">
    <source>
        <dbReference type="Pfam" id="PF05099"/>
    </source>
</evidence>
<keyword evidence="3" id="KW-1185">Reference proteome</keyword>
<accession>A0A2H4P7E3</accession>
<proteinExistence type="predicted"/>
<reference evidence="2 3" key="1">
    <citation type="submission" date="2017-09" db="EMBL/GenBank/DDBJ databases">
        <authorList>
            <person name="Ehlers B."/>
            <person name="Leendertz F.H."/>
        </authorList>
    </citation>
    <scope>NUCLEOTIDE SEQUENCE [LARGE SCALE GENOMIC DNA]</scope>
</reference>
<dbReference type="InterPro" id="IPR007791">
    <property type="entry name" value="DjlA_N"/>
</dbReference>
<dbReference type="RefSeq" id="YP_009620829.1">
    <property type="nucleotide sequence ID" value="NC_042091.1"/>
</dbReference>
<gene>
    <name evidence="2" type="primary">TerB</name>
    <name evidence="2" type="ORF">CNR34_00163</name>
</gene>
<dbReference type="GeneID" id="40097487"/>
<dbReference type="SUPFAM" id="SSF158682">
    <property type="entry name" value="TerB-like"/>
    <property type="match status" value="1"/>
</dbReference>
<evidence type="ECO:0000313" key="2">
    <source>
        <dbReference type="EMBL" id="ATW58095.1"/>
    </source>
</evidence>
<dbReference type="KEGG" id="vg:40097487"/>
<dbReference type="Proteomes" id="UP000241592">
    <property type="component" value="Segment"/>
</dbReference>
<sequence length="147" mass="16163">MLSLLTKRFRKASAETTAAMAKNMNRDLMEGTVYGAFYVAGSDGSLGDSEIKKLEKIIANQSLLKGFGAELSNSMDTAEALYNDSPRLLRQRAEKELSDLQHDPEAAKTVMNILLTIADEGGIDEAERAALERCAKWMGVNLKDFED</sequence>
<feature type="domain" description="Co-chaperone DjlA N-terminal" evidence="1">
    <location>
        <begin position="38"/>
        <end position="146"/>
    </location>
</feature>
<organism evidence="2 3">
    <name type="scientific">Pseudomonas phage nickie</name>
    <dbReference type="NCBI Taxonomy" id="2048977"/>
    <lineage>
        <taxon>Viruses</taxon>
        <taxon>Duplodnaviria</taxon>
        <taxon>Heunggongvirae</taxon>
        <taxon>Uroviricota</taxon>
        <taxon>Caudoviricetes</taxon>
        <taxon>Nickievirus</taxon>
        <taxon>Nickievirus nickie</taxon>
    </lineage>
</organism>
<protein>
    <submittedName>
        <fullName evidence="2">Tellurite resistance protein</fullName>
    </submittedName>
</protein>
<dbReference type="EMBL" id="MG018927">
    <property type="protein sequence ID" value="ATW58095.1"/>
    <property type="molecule type" value="Genomic_DNA"/>
</dbReference>
<dbReference type="Pfam" id="PF05099">
    <property type="entry name" value="TerB"/>
    <property type="match status" value="1"/>
</dbReference>
<dbReference type="Gene3D" id="1.10.3680.10">
    <property type="entry name" value="TerB-like"/>
    <property type="match status" value="1"/>
</dbReference>